<dbReference type="EMBL" id="LAZR01001594">
    <property type="protein sequence ID" value="KKN42240.1"/>
    <property type="molecule type" value="Genomic_DNA"/>
</dbReference>
<feature type="domain" description="Glycosyltransferase 2-like" evidence="1">
    <location>
        <begin position="5"/>
        <end position="161"/>
    </location>
</feature>
<reference evidence="2" key="1">
    <citation type="journal article" date="2015" name="Nature">
        <title>Complex archaea that bridge the gap between prokaryotes and eukaryotes.</title>
        <authorList>
            <person name="Spang A."/>
            <person name="Saw J.H."/>
            <person name="Jorgensen S.L."/>
            <person name="Zaremba-Niedzwiedzka K."/>
            <person name="Martijn J."/>
            <person name="Lind A.E."/>
            <person name="van Eijk R."/>
            <person name="Schleper C."/>
            <person name="Guy L."/>
            <person name="Ettema T.J."/>
        </authorList>
    </citation>
    <scope>NUCLEOTIDE SEQUENCE</scope>
</reference>
<dbReference type="PANTHER" id="PTHR10859:SF91">
    <property type="entry name" value="DOLICHYL-PHOSPHATE BETA-GLUCOSYLTRANSFERASE"/>
    <property type="match status" value="1"/>
</dbReference>
<dbReference type="GO" id="GO:0006487">
    <property type="term" value="P:protein N-linked glycosylation"/>
    <property type="evidence" value="ECO:0007669"/>
    <property type="project" value="TreeGrafter"/>
</dbReference>
<comment type="caution">
    <text evidence="2">The sequence shown here is derived from an EMBL/GenBank/DDBJ whole genome shotgun (WGS) entry which is preliminary data.</text>
</comment>
<dbReference type="InterPro" id="IPR029044">
    <property type="entry name" value="Nucleotide-diphossugar_trans"/>
</dbReference>
<dbReference type="AlphaFoldDB" id="A0A0F9QDX5"/>
<dbReference type="CDD" id="cd04179">
    <property type="entry name" value="DPM_DPG-synthase_like"/>
    <property type="match status" value="1"/>
</dbReference>
<name>A0A0F9QDX5_9ZZZZ</name>
<protein>
    <recommendedName>
        <fullName evidence="1">Glycosyltransferase 2-like domain-containing protein</fullName>
    </recommendedName>
</protein>
<evidence type="ECO:0000313" key="2">
    <source>
        <dbReference type="EMBL" id="KKN42240.1"/>
    </source>
</evidence>
<dbReference type="PANTHER" id="PTHR10859">
    <property type="entry name" value="GLYCOSYL TRANSFERASE"/>
    <property type="match status" value="1"/>
</dbReference>
<dbReference type="Gene3D" id="3.90.550.10">
    <property type="entry name" value="Spore Coat Polysaccharide Biosynthesis Protein SpsA, Chain A"/>
    <property type="match status" value="1"/>
</dbReference>
<evidence type="ECO:0000259" key="1">
    <source>
        <dbReference type="Pfam" id="PF00535"/>
    </source>
</evidence>
<organism evidence="2">
    <name type="scientific">marine sediment metagenome</name>
    <dbReference type="NCBI Taxonomy" id="412755"/>
    <lineage>
        <taxon>unclassified sequences</taxon>
        <taxon>metagenomes</taxon>
        <taxon>ecological metagenomes</taxon>
    </lineage>
</organism>
<dbReference type="SUPFAM" id="SSF53448">
    <property type="entry name" value="Nucleotide-diphospho-sugar transferases"/>
    <property type="match status" value="1"/>
</dbReference>
<sequence>MNNFCIVIPNYNHITVIDDVLSQLSSFNLPIIMVDDASNAEAKSVFSKLDAKYTQLSVVTHDDNQGKGGAVQTGLKQAYKLGFSHAIQVDADGQHDLSDIKKLIALSNAQPKALISCCPIYDDSVPKHRYLARYLTHVWVWIETLSFTIVDSMCGFRVYPLEQSTKLIDEVSLGKRMDFDPEILVRLYWRNVPFVFLPSQVIYPENGLSHFQPLHDNVRISWLHTRLFFGMLIRSPVLIWHKLKRRYGR</sequence>
<accession>A0A0F9QDX5</accession>
<dbReference type="InterPro" id="IPR001173">
    <property type="entry name" value="Glyco_trans_2-like"/>
</dbReference>
<proteinExistence type="predicted"/>
<gene>
    <name evidence="2" type="ORF">LCGC14_0715340</name>
</gene>
<dbReference type="Pfam" id="PF00535">
    <property type="entry name" value="Glycos_transf_2"/>
    <property type="match status" value="1"/>
</dbReference>